<feature type="region of interest" description="Disordered" evidence="1">
    <location>
        <begin position="117"/>
        <end position="147"/>
    </location>
</feature>
<evidence type="ECO:0000256" key="1">
    <source>
        <dbReference type="SAM" id="MobiDB-lite"/>
    </source>
</evidence>
<dbReference type="InterPro" id="IPR052538">
    <property type="entry name" value="Flavonoid_dioxygenase-like"/>
</dbReference>
<gene>
    <name evidence="3" type="ORF">CE11_00803</name>
</gene>
<dbReference type="Proteomes" id="UP000241137">
    <property type="component" value="Segment"/>
</dbReference>
<organism evidence="3 4">
    <name type="scientific">Megavirus courdo11</name>
    <dbReference type="NCBI Taxonomy" id="1128140"/>
    <lineage>
        <taxon>Viruses</taxon>
        <taxon>Varidnaviria</taxon>
        <taxon>Bamfordvirae</taxon>
        <taxon>Nucleocytoviricota</taxon>
        <taxon>Megaviricetes</taxon>
        <taxon>Imitervirales</taxon>
        <taxon>Mimiviridae</taxon>
        <taxon>Megamimivirinae</taxon>
        <taxon>Megavirus</taxon>
        <taxon>Megavirus chilense</taxon>
    </lineage>
</organism>
<dbReference type="SUPFAM" id="SSF51182">
    <property type="entry name" value="RmlC-like cupins"/>
    <property type="match status" value="1"/>
</dbReference>
<proteinExistence type="predicted"/>
<dbReference type="PANTHER" id="PTHR43346">
    <property type="entry name" value="LIGAND BINDING DOMAIN PROTEIN, PUTATIVE (AFU_ORTHOLOGUE AFUA_6G14370)-RELATED"/>
    <property type="match status" value="1"/>
</dbReference>
<evidence type="ECO:0000313" key="3">
    <source>
        <dbReference type="EMBL" id="AFX92829.1"/>
    </source>
</evidence>
<dbReference type="CDD" id="cd02223">
    <property type="entry name" value="cupin_Bh2720-like"/>
    <property type="match status" value="1"/>
</dbReference>
<protein>
    <submittedName>
        <fullName evidence="3">Putative cupin RMLC-type domain protein</fullName>
    </submittedName>
</protein>
<dbReference type="PANTHER" id="PTHR43346:SF1">
    <property type="entry name" value="QUERCETIN 2,3-DIOXYGENASE-RELATED"/>
    <property type="match status" value="1"/>
</dbReference>
<evidence type="ECO:0000259" key="2">
    <source>
        <dbReference type="Pfam" id="PF07883"/>
    </source>
</evidence>
<dbReference type="InterPro" id="IPR014710">
    <property type="entry name" value="RmlC-like_jellyroll"/>
</dbReference>
<dbReference type="Gene3D" id="2.60.120.10">
    <property type="entry name" value="Jelly Rolls"/>
    <property type="match status" value="1"/>
</dbReference>
<dbReference type="Pfam" id="PF07883">
    <property type="entry name" value="Cupin_2"/>
    <property type="match status" value="1"/>
</dbReference>
<feature type="domain" description="Cupin type-2" evidence="2">
    <location>
        <begin position="39"/>
        <end position="112"/>
    </location>
</feature>
<dbReference type="EMBL" id="JX975216">
    <property type="protein sequence ID" value="AFX92829.1"/>
    <property type="molecule type" value="Genomic_DNA"/>
</dbReference>
<evidence type="ECO:0000313" key="4">
    <source>
        <dbReference type="Proteomes" id="UP000241137"/>
    </source>
</evidence>
<dbReference type="InterPro" id="IPR013096">
    <property type="entry name" value="Cupin_2"/>
</dbReference>
<sequence>MNQDNSKNEVFTTNINKATIDNNFYRKVINTSKHQQLVLMSLKPNEDIEFEIHPDNDQFIRIEQGNAVALIGPNQEKQYVLGDDDCIIIPAGTYHRIVNTSDTRKLKLYTIYSPPHHPPGTINIEKPNSHNSHNNNNKQTGGDHNDFKSKYYKYKYKYAKLANQMN</sequence>
<accession>K7YHK8</accession>
<reference evidence="3 4" key="1">
    <citation type="journal article" date="2014" name="Virus Genes">
        <title>Complete genome sequence of Courdo11 virus, a member of the family Mimiviridae.</title>
        <authorList>
            <person name="Yoosuf N."/>
            <person name="Pagnier I."/>
            <person name="Fournous G."/>
            <person name="Robert C."/>
            <person name="La Scola B."/>
            <person name="Raoult D."/>
            <person name="Colson P."/>
        </authorList>
    </citation>
    <scope>NUCLEOTIDE SEQUENCE [LARGE SCALE GENOMIC DNA]</scope>
</reference>
<name>K7YHK8_9VIRU</name>
<dbReference type="InterPro" id="IPR011051">
    <property type="entry name" value="RmlC_Cupin_sf"/>
</dbReference>